<dbReference type="GeneID" id="109399298"/>
<keyword evidence="3" id="KW-0964">Secreted</keyword>
<dbReference type="SMART" id="SM00708">
    <property type="entry name" value="PhBP"/>
    <property type="match status" value="1"/>
</dbReference>
<accession>A0ABM1XVL1</accession>
<keyword evidence="6" id="KW-1185">Reference proteome</keyword>
<proteinExistence type="inferred from homology"/>
<dbReference type="InterPro" id="IPR036728">
    <property type="entry name" value="PBP_GOBP_sf"/>
</dbReference>
<sequence length="155" mass="17540">MQCTPYLLYLLICMIIVTASSRCTIACDEDDDDVPDSRSSEESTTPGYSIESIYAECNDSFVTTMEYLETLNKTGRFPEESDLTPLCFLRCFLHKSGVYDEMENVIGEMAVEIGWVENLQTIDKCVEEMDGTPCQRAYSLVQCVTENNLRKMSDS</sequence>
<evidence type="ECO:0000256" key="1">
    <source>
        <dbReference type="ARBA" id="ARBA00004613"/>
    </source>
</evidence>
<evidence type="ECO:0000256" key="2">
    <source>
        <dbReference type="ARBA" id="ARBA00008098"/>
    </source>
</evidence>
<dbReference type="Proteomes" id="UP000069940">
    <property type="component" value="Unassembled WGS sequence"/>
</dbReference>
<evidence type="ECO:0000313" key="6">
    <source>
        <dbReference type="Proteomes" id="UP000069940"/>
    </source>
</evidence>
<comment type="subcellular location">
    <subcellularLocation>
        <location evidence="1">Secreted</location>
    </subcellularLocation>
</comment>
<evidence type="ECO:0000313" key="5">
    <source>
        <dbReference type="EnsemblMetazoa" id="AALFPA23_003303.P3570"/>
    </source>
</evidence>
<feature type="signal peptide" evidence="4">
    <location>
        <begin position="1"/>
        <end position="21"/>
    </location>
</feature>
<dbReference type="RefSeq" id="XP_019527278.3">
    <property type="nucleotide sequence ID" value="XM_019671733.3"/>
</dbReference>
<dbReference type="EnsemblMetazoa" id="AALFPA23_003303.R3570">
    <property type="protein sequence ID" value="AALFPA23_003303.P3570"/>
    <property type="gene ID" value="AALFPA23_003303"/>
</dbReference>
<dbReference type="CDD" id="cd23992">
    <property type="entry name" value="PBP_GOBP"/>
    <property type="match status" value="1"/>
</dbReference>
<organism evidence="5 6">
    <name type="scientific">Aedes albopictus</name>
    <name type="common">Asian tiger mosquito</name>
    <name type="synonym">Stegomyia albopicta</name>
    <dbReference type="NCBI Taxonomy" id="7160"/>
    <lineage>
        <taxon>Eukaryota</taxon>
        <taxon>Metazoa</taxon>
        <taxon>Ecdysozoa</taxon>
        <taxon>Arthropoda</taxon>
        <taxon>Hexapoda</taxon>
        <taxon>Insecta</taxon>
        <taxon>Pterygota</taxon>
        <taxon>Neoptera</taxon>
        <taxon>Endopterygota</taxon>
        <taxon>Diptera</taxon>
        <taxon>Nematocera</taxon>
        <taxon>Culicoidea</taxon>
        <taxon>Culicidae</taxon>
        <taxon>Culicinae</taxon>
        <taxon>Aedini</taxon>
        <taxon>Aedes</taxon>
        <taxon>Stegomyia</taxon>
    </lineage>
</organism>
<evidence type="ECO:0000256" key="3">
    <source>
        <dbReference type="ARBA" id="ARBA00022525"/>
    </source>
</evidence>
<evidence type="ECO:0000256" key="4">
    <source>
        <dbReference type="SAM" id="SignalP"/>
    </source>
</evidence>
<feature type="chain" id="PRO_5045035044" evidence="4">
    <location>
        <begin position="22"/>
        <end position="155"/>
    </location>
</feature>
<keyword evidence="4" id="KW-0732">Signal</keyword>
<protein>
    <submittedName>
        <fullName evidence="5">Uncharacterized protein</fullName>
    </submittedName>
</protein>
<dbReference type="InterPro" id="IPR006170">
    <property type="entry name" value="PBP/GOBP"/>
</dbReference>
<comment type="similarity">
    <text evidence="2">Belongs to the PBP/GOBP family.</text>
</comment>
<dbReference type="Gene3D" id="1.10.238.20">
    <property type="entry name" value="Pheromone/general odorant binding protein domain"/>
    <property type="match status" value="1"/>
</dbReference>
<reference evidence="5" key="2">
    <citation type="submission" date="2025-05" db="UniProtKB">
        <authorList>
            <consortium name="EnsemblMetazoa"/>
        </authorList>
    </citation>
    <scope>IDENTIFICATION</scope>
    <source>
        <strain evidence="5">Foshan</strain>
    </source>
</reference>
<dbReference type="Pfam" id="PF01395">
    <property type="entry name" value="PBP_GOBP"/>
    <property type="match status" value="1"/>
</dbReference>
<reference evidence="6" key="1">
    <citation type="journal article" date="2015" name="Proc. Natl. Acad. Sci. U.S.A.">
        <title>Genome sequence of the Asian Tiger mosquito, Aedes albopictus, reveals insights into its biology, genetics, and evolution.</title>
        <authorList>
            <person name="Chen X.G."/>
            <person name="Jiang X."/>
            <person name="Gu J."/>
            <person name="Xu M."/>
            <person name="Wu Y."/>
            <person name="Deng Y."/>
            <person name="Zhang C."/>
            <person name="Bonizzoni M."/>
            <person name="Dermauw W."/>
            <person name="Vontas J."/>
            <person name="Armbruster P."/>
            <person name="Huang X."/>
            <person name="Yang Y."/>
            <person name="Zhang H."/>
            <person name="He W."/>
            <person name="Peng H."/>
            <person name="Liu Y."/>
            <person name="Wu K."/>
            <person name="Chen J."/>
            <person name="Lirakis M."/>
            <person name="Topalis P."/>
            <person name="Van Leeuwen T."/>
            <person name="Hall A.B."/>
            <person name="Jiang X."/>
            <person name="Thorpe C."/>
            <person name="Mueller R.L."/>
            <person name="Sun C."/>
            <person name="Waterhouse R.M."/>
            <person name="Yan G."/>
            <person name="Tu Z.J."/>
            <person name="Fang X."/>
            <person name="James A.A."/>
        </authorList>
    </citation>
    <scope>NUCLEOTIDE SEQUENCE [LARGE SCALE GENOMIC DNA]</scope>
    <source>
        <strain evidence="6">Foshan</strain>
    </source>
</reference>
<dbReference type="SUPFAM" id="SSF47565">
    <property type="entry name" value="Insect pheromone/odorant-binding proteins"/>
    <property type="match status" value="1"/>
</dbReference>
<name>A0ABM1XVL1_AEDAL</name>